<gene>
    <name evidence="2" type="ORF">BaRGS_00006831</name>
</gene>
<dbReference type="AlphaFoldDB" id="A0ABD0LR88"/>
<comment type="caution">
    <text evidence="2">The sequence shown here is derived from an EMBL/GenBank/DDBJ whole genome shotgun (WGS) entry which is preliminary data.</text>
</comment>
<name>A0ABD0LR88_9CAEN</name>
<keyword evidence="3" id="KW-1185">Reference proteome</keyword>
<sequence length="95" mass="10245">MGRHTSQEDTSRPVAVHPQTLAGDVGGQLESMMRPTYHKSLATLANTPPPTSPIVPAQARVSSGWTCCWAAAEVILISLGEDIIYIACNPENKDW</sequence>
<feature type="compositionally biased region" description="Basic and acidic residues" evidence="1">
    <location>
        <begin position="1"/>
        <end position="11"/>
    </location>
</feature>
<accession>A0ABD0LR88</accession>
<evidence type="ECO:0000313" key="2">
    <source>
        <dbReference type="EMBL" id="KAK7502079.1"/>
    </source>
</evidence>
<proteinExistence type="predicted"/>
<evidence type="ECO:0000313" key="3">
    <source>
        <dbReference type="Proteomes" id="UP001519460"/>
    </source>
</evidence>
<organism evidence="2 3">
    <name type="scientific">Batillaria attramentaria</name>
    <dbReference type="NCBI Taxonomy" id="370345"/>
    <lineage>
        <taxon>Eukaryota</taxon>
        <taxon>Metazoa</taxon>
        <taxon>Spiralia</taxon>
        <taxon>Lophotrochozoa</taxon>
        <taxon>Mollusca</taxon>
        <taxon>Gastropoda</taxon>
        <taxon>Caenogastropoda</taxon>
        <taxon>Sorbeoconcha</taxon>
        <taxon>Cerithioidea</taxon>
        <taxon>Batillariidae</taxon>
        <taxon>Batillaria</taxon>
    </lineage>
</organism>
<dbReference type="Proteomes" id="UP001519460">
    <property type="component" value="Unassembled WGS sequence"/>
</dbReference>
<protein>
    <submittedName>
        <fullName evidence="2">Uncharacterized protein</fullName>
    </submittedName>
</protein>
<reference evidence="2 3" key="1">
    <citation type="journal article" date="2023" name="Sci. Data">
        <title>Genome assembly of the Korean intertidal mud-creeper Batillaria attramentaria.</title>
        <authorList>
            <person name="Patra A.K."/>
            <person name="Ho P.T."/>
            <person name="Jun S."/>
            <person name="Lee S.J."/>
            <person name="Kim Y."/>
            <person name="Won Y.J."/>
        </authorList>
    </citation>
    <scope>NUCLEOTIDE SEQUENCE [LARGE SCALE GENOMIC DNA]</scope>
    <source>
        <strain evidence="2">Wonlab-2016</strain>
    </source>
</reference>
<dbReference type="EMBL" id="JACVVK020000028">
    <property type="protein sequence ID" value="KAK7502079.1"/>
    <property type="molecule type" value="Genomic_DNA"/>
</dbReference>
<evidence type="ECO:0000256" key="1">
    <source>
        <dbReference type="SAM" id="MobiDB-lite"/>
    </source>
</evidence>
<feature type="region of interest" description="Disordered" evidence="1">
    <location>
        <begin position="1"/>
        <end position="29"/>
    </location>
</feature>